<keyword evidence="3" id="KW-0472">Membrane</keyword>
<dbReference type="EMBL" id="VSSQ01000097">
    <property type="protein sequence ID" value="MPL76454.1"/>
    <property type="molecule type" value="Genomic_DNA"/>
</dbReference>
<feature type="transmembrane region" description="Helical" evidence="3">
    <location>
        <begin position="293"/>
        <end position="312"/>
    </location>
</feature>
<dbReference type="AlphaFoldDB" id="A0A644UBY5"/>
<dbReference type="PANTHER" id="PTHR38812">
    <property type="entry name" value="MU-LIKE PROPHAGE FLUMU PROTEIN GP42"/>
    <property type="match status" value="1"/>
</dbReference>
<dbReference type="PANTHER" id="PTHR38812:SF2">
    <property type="entry name" value="MU-LIKE PROPHAGE FLUMU PROTEIN GP42"/>
    <property type="match status" value="1"/>
</dbReference>
<feature type="compositionally biased region" description="Low complexity" evidence="2">
    <location>
        <begin position="555"/>
        <end position="569"/>
    </location>
</feature>
<comment type="caution">
    <text evidence="5">The sequence shown here is derived from an EMBL/GenBank/DDBJ whole genome shotgun (WGS) entry which is preliminary data.</text>
</comment>
<evidence type="ECO:0000313" key="5">
    <source>
        <dbReference type="EMBL" id="MPL76454.1"/>
    </source>
</evidence>
<feature type="transmembrane region" description="Helical" evidence="3">
    <location>
        <begin position="402"/>
        <end position="424"/>
    </location>
</feature>
<dbReference type="InterPro" id="IPR053058">
    <property type="entry name" value="Mulikevirus_tape_measure"/>
</dbReference>
<dbReference type="Pfam" id="PF20155">
    <property type="entry name" value="TMP_3"/>
    <property type="match status" value="1"/>
</dbReference>
<dbReference type="InterPro" id="IPR013491">
    <property type="entry name" value="Tape_meas_N"/>
</dbReference>
<evidence type="ECO:0000256" key="1">
    <source>
        <dbReference type="SAM" id="Coils"/>
    </source>
</evidence>
<feature type="domain" description="Tape measure protein N-terminal" evidence="4">
    <location>
        <begin position="63"/>
        <end position="244"/>
    </location>
</feature>
<feature type="region of interest" description="Disordered" evidence="2">
    <location>
        <begin position="512"/>
        <end position="569"/>
    </location>
</feature>
<organism evidence="5">
    <name type="scientific">bioreactor metagenome</name>
    <dbReference type="NCBI Taxonomy" id="1076179"/>
    <lineage>
        <taxon>unclassified sequences</taxon>
        <taxon>metagenomes</taxon>
        <taxon>ecological metagenomes</taxon>
    </lineage>
</organism>
<keyword evidence="3" id="KW-0812">Transmembrane</keyword>
<feature type="coiled-coil region" evidence="1">
    <location>
        <begin position="592"/>
        <end position="626"/>
    </location>
</feature>
<protein>
    <recommendedName>
        <fullName evidence="4">Tape measure protein N-terminal domain-containing protein</fullName>
    </recommendedName>
</protein>
<keyword evidence="1" id="KW-0175">Coiled coil</keyword>
<sequence length="1026" mass="107006">MSTVAELLVKIGADSSDLRKEIAATKRQLKSAFGSEGLNLSGKAVTVLQGLGVALGALGVYAVKAGGELQNVQVAMTNMLGSAEKAAAFVKELQDFAAHTPFEFNDVTKASQKFLAFGFTAEQIIPTLTAVGDAAAGVGAGQDGVNRLTIALGQIAAKGKLASQEMMQITELGIPAWQLLADKLGTDVATAQDMVTKRMVDSQMALDALVSGMESRYGGMMAQQSSTVLGTWSNLMDGIGQVASQTGLAIAEALNLPELFSSIGGWLSNFAAVLQESGIRAAILNCIPPEAQIAIVAFGTALTGVAIPAMYAAGATALAMAAPFVAAIGAALTTAAPFIATITAIATALYVLWAKGISVADVFQTMGVKTELLSEAGSALQSAFAAVGSLLSTVLTGLKPVFVAFGAVAAVVISAVLQYFGFLINGAAQLLSVVGAVIEGICGAFEWMANAIGSALEAVASALGGMADSILPAWASSGLATISNFVSSAVSWLSGLIAKIFETNEALNDVGVDTAEGSNSTTARPKKEWKMPDFSNFKGSGGESVPSGVSGGGVKSSSADNTASKAASTSKSIEDEWVRTFNTKSELVDRWYKEETAELEKSKAANEDYERDKQRLTELYAQKRLTALQEEAKKTQDIRNSIRDAVFASEEAGTVLNTDAVAAELVKMELEHEKTVSGIEERWQNLNNTFIGLTNSEKEVFIQALKERSIAFEQSETGELDFHKQMLKDKLAEDKAYEDTKAEYHAQCKDIQASIDEAYRTNDLARLQEVLTEEAAIRLNDMEAQKAMMDTYKEAFLAEHMTISQLVAGMYSTALTGLEDAFTSILTNAKSAKDAFADLGKSMLKVIAQYFAKQAAGIIMSHVMGQNIQKKEAAASTAQSAAELSAWAPVAVAYETVHPGSAARALGMVTTSLVTAAALGTSLLAVSSVGGSAGNSAGSIAVGEYAKGGYFTGPTLGIIGEGADNEVALPLNRAVFNNIAEGIAAAGASTSAQVTQNIYGDINNAAEVEDLFDELNSMVAAGLRGV</sequence>
<proteinExistence type="predicted"/>
<gene>
    <name evidence="5" type="ORF">SDC9_22299</name>
</gene>
<evidence type="ECO:0000259" key="4">
    <source>
        <dbReference type="Pfam" id="PF20155"/>
    </source>
</evidence>
<name>A0A644UBY5_9ZZZZ</name>
<reference evidence="5" key="1">
    <citation type="submission" date="2019-08" db="EMBL/GenBank/DDBJ databases">
        <authorList>
            <person name="Kucharzyk K."/>
            <person name="Murdoch R.W."/>
            <person name="Higgins S."/>
            <person name="Loffler F."/>
        </authorList>
    </citation>
    <scope>NUCLEOTIDE SEQUENCE</scope>
</reference>
<accession>A0A644UBY5</accession>
<evidence type="ECO:0000256" key="3">
    <source>
        <dbReference type="SAM" id="Phobius"/>
    </source>
</evidence>
<keyword evidence="3" id="KW-1133">Transmembrane helix</keyword>
<evidence type="ECO:0000256" key="2">
    <source>
        <dbReference type="SAM" id="MobiDB-lite"/>
    </source>
</evidence>
<feature type="transmembrane region" description="Helical" evidence="3">
    <location>
        <begin position="324"/>
        <end position="353"/>
    </location>
</feature>
<dbReference type="NCBIfam" id="TIGR02675">
    <property type="entry name" value="tape_meas_nterm"/>
    <property type="match status" value="1"/>
</dbReference>